<evidence type="ECO:0000256" key="6">
    <source>
        <dbReference type="ARBA" id="ARBA00022840"/>
    </source>
</evidence>
<accession>A0A160TH39</accession>
<dbReference type="GO" id="GO:0005524">
    <property type="term" value="F:ATP binding"/>
    <property type="evidence" value="ECO:0007669"/>
    <property type="project" value="UniProtKB-KW"/>
</dbReference>
<feature type="domain" description="7,8-dihydro-6-hydroxymethylpterin-pyrophosphokinase" evidence="8">
    <location>
        <begin position="88"/>
        <end position="99"/>
    </location>
</feature>
<dbReference type="Gene3D" id="3.30.70.560">
    <property type="entry name" value="7,8-Dihydro-6-hydroxymethylpterin-pyrophosphokinase HPPK"/>
    <property type="match status" value="1"/>
</dbReference>
<dbReference type="EC" id="2.7.6.3" evidence="2"/>
<keyword evidence="7" id="KW-0289">Folate biosynthesis</keyword>
<dbReference type="PANTHER" id="PTHR43071:SF1">
    <property type="entry name" value="2-AMINO-4-HYDROXY-6-HYDROXYMETHYLDIHYDROPTERIDINE PYROPHOSPHOKINASE"/>
    <property type="match status" value="1"/>
</dbReference>
<evidence type="ECO:0000256" key="4">
    <source>
        <dbReference type="ARBA" id="ARBA00022741"/>
    </source>
</evidence>
<evidence type="ECO:0000256" key="7">
    <source>
        <dbReference type="ARBA" id="ARBA00022909"/>
    </source>
</evidence>
<dbReference type="UniPathway" id="UPA00077">
    <property type="reaction ID" value="UER00155"/>
</dbReference>
<reference evidence="9" key="1">
    <citation type="submission" date="2015-10" db="EMBL/GenBank/DDBJ databases">
        <authorList>
            <person name="Gilbert D.G."/>
        </authorList>
    </citation>
    <scope>NUCLEOTIDE SEQUENCE</scope>
</reference>
<sequence>MPVTRYAIAIGSNRPGRYGRPEAMVRAAVAALGPVVAVSRFFATAPVGPSSRRFANAALILDSAESPRALLDRLKRIERDFGRRPGRRWGARVIDLDIVLWSGGVWADPVLTVPHRAFRARRFVLDPLAALVPAWRDPVTGLTVRQLLARARAVDRRPRRS</sequence>
<evidence type="ECO:0000256" key="2">
    <source>
        <dbReference type="ARBA" id="ARBA00013253"/>
    </source>
</evidence>
<keyword evidence="5 9" id="KW-0418">Kinase</keyword>
<dbReference type="AlphaFoldDB" id="A0A160TH39"/>
<evidence type="ECO:0000313" key="9">
    <source>
        <dbReference type="EMBL" id="CUS43571.1"/>
    </source>
</evidence>
<keyword evidence="3 9" id="KW-0808">Transferase</keyword>
<evidence type="ECO:0000256" key="5">
    <source>
        <dbReference type="ARBA" id="ARBA00022777"/>
    </source>
</evidence>
<dbReference type="Pfam" id="PF01288">
    <property type="entry name" value="HPPK"/>
    <property type="match status" value="1"/>
</dbReference>
<dbReference type="PROSITE" id="PS00794">
    <property type="entry name" value="HPPK"/>
    <property type="match status" value="1"/>
</dbReference>
<dbReference type="InterPro" id="IPR035907">
    <property type="entry name" value="Hppk_sf"/>
</dbReference>
<dbReference type="CDD" id="cd00483">
    <property type="entry name" value="HPPK"/>
    <property type="match status" value="1"/>
</dbReference>
<keyword evidence="6" id="KW-0067">ATP-binding</keyword>
<dbReference type="GO" id="GO:0016301">
    <property type="term" value="F:kinase activity"/>
    <property type="evidence" value="ECO:0007669"/>
    <property type="project" value="UniProtKB-KW"/>
</dbReference>
<dbReference type="PANTHER" id="PTHR43071">
    <property type="entry name" value="2-AMINO-4-HYDROXY-6-HYDROXYMETHYLDIHYDROPTERIDINE PYROPHOSPHOKINASE"/>
    <property type="match status" value="1"/>
</dbReference>
<evidence type="ECO:0000259" key="8">
    <source>
        <dbReference type="PROSITE" id="PS00794"/>
    </source>
</evidence>
<organism evidence="9">
    <name type="scientific">hydrothermal vent metagenome</name>
    <dbReference type="NCBI Taxonomy" id="652676"/>
    <lineage>
        <taxon>unclassified sequences</taxon>
        <taxon>metagenomes</taxon>
        <taxon>ecological metagenomes</taxon>
    </lineage>
</organism>
<dbReference type="EMBL" id="CZQE01000068">
    <property type="protein sequence ID" value="CUS43571.1"/>
    <property type="molecule type" value="Genomic_DNA"/>
</dbReference>
<protein>
    <recommendedName>
        <fullName evidence="2">2-amino-4-hydroxy-6-hydroxymethyldihydropteridine diphosphokinase</fullName>
        <ecNumber evidence="2">2.7.6.3</ecNumber>
    </recommendedName>
</protein>
<comment type="pathway">
    <text evidence="1">Cofactor biosynthesis; tetrahydrofolate biosynthesis; 2-amino-4-hydroxy-6-hydroxymethyl-7,8-dihydropteridine diphosphate from 7,8-dihydroneopterin triphosphate: step 4/4.</text>
</comment>
<name>A0A160TH39_9ZZZZ</name>
<dbReference type="GO" id="GO:0046654">
    <property type="term" value="P:tetrahydrofolate biosynthetic process"/>
    <property type="evidence" value="ECO:0007669"/>
    <property type="project" value="UniProtKB-UniPathway"/>
</dbReference>
<dbReference type="GO" id="GO:0003848">
    <property type="term" value="F:2-amino-4-hydroxy-6-hydroxymethyldihydropteridine diphosphokinase activity"/>
    <property type="evidence" value="ECO:0007669"/>
    <property type="project" value="UniProtKB-EC"/>
</dbReference>
<evidence type="ECO:0000256" key="1">
    <source>
        <dbReference type="ARBA" id="ARBA00005051"/>
    </source>
</evidence>
<evidence type="ECO:0000256" key="3">
    <source>
        <dbReference type="ARBA" id="ARBA00022679"/>
    </source>
</evidence>
<keyword evidence="4" id="KW-0547">Nucleotide-binding</keyword>
<gene>
    <name evidence="9" type="ORF">MGWOODY_Smn2651</name>
</gene>
<dbReference type="InterPro" id="IPR000550">
    <property type="entry name" value="Hppk"/>
</dbReference>
<dbReference type="GO" id="GO:0046656">
    <property type="term" value="P:folic acid biosynthetic process"/>
    <property type="evidence" value="ECO:0007669"/>
    <property type="project" value="UniProtKB-KW"/>
</dbReference>
<proteinExistence type="predicted"/>
<dbReference type="NCBIfam" id="TIGR01498">
    <property type="entry name" value="folK"/>
    <property type="match status" value="1"/>
</dbReference>
<dbReference type="SUPFAM" id="SSF55083">
    <property type="entry name" value="6-hydroxymethyl-7,8-dihydropterin pyrophosphokinase, HPPK"/>
    <property type="match status" value="1"/>
</dbReference>